<reference evidence="2" key="1">
    <citation type="submission" date="2020-08" db="EMBL/GenBank/DDBJ databases">
        <title>Multicomponent nature underlies the extraordinary mechanical properties of spider dragline silk.</title>
        <authorList>
            <person name="Kono N."/>
            <person name="Nakamura H."/>
            <person name="Mori M."/>
            <person name="Yoshida Y."/>
            <person name="Ohtoshi R."/>
            <person name="Malay A.D."/>
            <person name="Moran D.A.P."/>
            <person name="Tomita M."/>
            <person name="Numata K."/>
            <person name="Arakawa K."/>
        </authorList>
    </citation>
    <scope>NUCLEOTIDE SEQUENCE</scope>
</reference>
<organism evidence="2 3">
    <name type="scientific">Trichonephila inaurata madagascariensis</name>
    <dbReference type="NCBI Taxonomy" id="2747483"/>
    <lineage>
        <taxon>Eukaryota</taxon>
        <taxon>Metazoa</taxon>
        <taxon>Ecdysozoa</taxon>
        <taxon>Arthropoda</taxon>
        <taxon>Chelicerata</taxon>
        <taxon>Arachnida</taxon>
        <taxon>Araneae</taxon>
        <taxon>Araneomorphae</taxon>
        <taxon>Entelegynae</taxon>
        <taxon>Araneoidea</taxon>
        <taxon>Nephilidae</taxon>
        <taxon>Trichonephila</taxon>
        <taxon>Trichonephila inaurata</taxon>
    </lineage>
</organism>
<evidence type="ECO:0000313" key="3">
    <source>
        <dbReference type="Proteomes" id="UP000886998"/>
    </source>
</evidence>
<evidence type="ECO:0000256" key="1">
    <source>
        <dbReference type="SAM" id="MobiDB-lite"/>
    </source>
</evidence>
<dbReference type="AlphaFoldDB" id="A0A8X6YM51"/>
<gene>
    <name evidence="2" type="ORF">TNIN_7721</name>
</gene>
<dbReference type="EMBL" id="BMAV01020772">
    <property type="protein sequence ID" value="GFY74472.1"/>
    <property type="molecule type" value="Genomic_DNA"/>
</dbReference>
<dbReference type="OrthoDB" id="8069526at2759"/>
<feature type="compositionally biased region" description="Polar residues" evidence="1">
    <location>
        <begin position="120"/>
        <end position="131"/>
    </location>
</feature>
<protein>
    <submittedName>
        <fullName evidence="2">Uncharacterized protein</fullName>
    </submittedName>
</protein>
<accession>A0A8X6YM51</accession>
<keyword evidence="3" id="KW-1185">Reference proteome</keyword>
<proteinExistence type="predicted"/>
<feature type="region of interest" description="Disordered" evidence="1">
    <location>
        <begin position="120"/>
        <end position="146"/>
    </location>
</feature>
<name>A0A8X6YM51_9ARAC</name>
<dbReference type="Proteomes" id="UP000886998">
    <property type="component" value="Unassembled WGS sequence"/>
</dbReference>
<sequence length="177" mass="19726">MRAERQLDLKVKAVHSDIGGKFIVSILTDFFVERGYVTGQTLMSTELYIGIKPSIRHLRPFDSTLYVGTSRPLREKLDPKAKNGILKSQQSNSGAVLASPGLKFSDYEVVEGSDVDKTVNNIPVSLPQNSDSETEDEELSRTDSPVVPAKTTWKRVVVPRPYGSRNDIFTNWENLKG</sequence>
<evidence type="ECO:0000313" key="2">
    <source>
        <dbReference type="EMBL" id="GFY74472.1"/>
    </source>
</evidence>
<comment type="caution">
    <text evidence="2">The sequence shown here is derived from an EMBL/GenBank/DDBJ whole genome shotgun (WGS) entry which is preliminary data.</text>
</comment>